<proteinExistence type="predicted"/>
<organism evidence="2 3">
    <name type="scientific">Gnomoniopsis smithogilvyi</name>
    <dbReference type="NCBI Taxonomy" id="1191159"/>
    <lineage>
        <taxon>Eukaryota</taxon>
        <taxon>Fungi</taxon>
        <taxon>Dikarya</taxon>
        <taxon>Ascomycota</taxon>
        <taxon>Pezizomycotina</taxon>
        <taxon>Sordariomycetes</taxon>
        <taxon>Sordariomycetidae</taxon>
        <taxon>Diaporthales</taxon>
        <taxon>Gnomoniaceae</taxon>
        <taxon>Gnomoniopsis</taxon>
    </lineage>
</organism>
<dbReference type="InterPro" id="IPR052998">
    <property type="entry name" value="Hetero-Diels-Alderase-like"/>
</dbReference>
<reference evidence="2" key="1">
    <citation type="submission" date="2022-10" db="EMBL/GenBank/DDBJ databases">
        <title>Tapping the CABI collections for fungal endophytes: first genome assemblies for Collariella, Neodidymelliopsis, Ascochyta clinopodiicola, Didymella pomorum, Didymosphaeria variabile, Neocosmospora piperis and Neocucurbitaria cava.</title>
        <authorList>
            <person name="Hill R."/>
        </authorList>
    </citation>
    <scope>NUCLEOTIDE SEQUENCE</scope>
    <source>
        <strain evidence="2">IMI 355082</strain>
    </source>
</reference>
<sequence length="321" mass="33510">MGSTIRSTITAVAALAGTALGQNYSATVIYSGSVSWENAVLRPNGQLLMVSLSEPYVYNLDPSADTPEAVVVATLPGVDSAQGIALIGDDKYAVSGGIEGSNSLYTNESIFTIDLSTASSNGTVVPEFVLTESTAENFNGLLALDSDPSILLLGDSLLGKVWRVDLDSKTITSPIEDELMAVPVNTTFSPALGIDGLKLWTNTTSGQLYLYFTNVAALSLARVPINANATAATGPAELVDTFEDPDNWDDMAIAQSSGLIFGAMNPNYICQVEIATGAMEVVINDTAISEGPTAVVLKGDGHTGWAFARGGEVLELELPAY</sequence>
<feature type="signal peptide" evidence="1">
    <location>
        <begin position="1"/>
        <end position="21"/>
    </location>
</feature>
<name>A0A9W9CXL2_9PEZI</name>
<protein>
    <recommendedName>
        <fullName evidence="4">Six-bladed beta-propeller-like protein</fullName>
    </recommendedName>
</protein>
<dbReference type="OrthoDB" id="9977941at2759"/>
<dbReference type="PANTHER" id="PTHR42060">
    <property type="entry name" value="NHL REPEAT-CONTAINING PROTEIN-RELATED"/>
    <property type="match status" value="1"/>
</dbReference>
<evidence type="ECO:0000313" key="3">
    <source>
        <dbReference type="Proteomes" id="UP001140453"/>
    </source>
</evidence>
<dbReference type="SUPFAM" id="SSF63829">
    <property type="entry name" value="Calcium-dependent phosphotriesterase"/>
    <property type="match status" value="1"/>
</dbReference>
<dbReference type="InterPro" id="IPR011042">
    <property type="entry name" value="6-blade_b-propeller_TolB-like"/>
</dbReference>
<comment type="caution">
    <text evidence="2">The sequence shown here is derived from an EMBL/GenBank/DDBJ whole genome shotgun (WGS) entry which is preliminary data.</text>
</comment>
<dbReference type="AlphaFoldDB" id="A0A9W9CXL2"/>
<accession>A0A9W9CXL2</accession>
<dbReference type="Gene3D" id="2.120.10.30">
    <property type="entry name" value="TolB, C-terminal domain"/>
    <property type="match status" value="1"/>
</dbReference>
<dbReference type="Proteomes" id="UP001140453">
    <property type="component" value="Unassembled WGS sequence"/>
</dbReference>
<keyword evidence="1" id="KW-0732">Signal</keyword>
<keyword evidence="3" id="KW-1185">Reference proteome</keyword>
<evidence type="ECO:0008006" key="4">
    <source>
        <dbReference type="Google" id="ProtNLM"/>
    </source>
</evidence>
<dbReference type="PANTHER" id="PTHR42060:SF1">
    <property type="entry name" value="NHL REPEAT-CONTAINING PROTEIN"/>
    <property type="match status" value="1"/>
</dbReference>
<feature type="chain" id="PRO_5040744476" description="Six-bladed beta-propeller-like protein" evidence="1">
    <location>
        <begin position="22"/>
        <end position="321"/>
    </location>
</feature>
<evidence type="ECO:0000256" key="1">
    <source>
        <dbReference type="SAM" id="SignalP"/>
    </source>
</evidence>
<gene>
    <name evidence="2" type="ORF">N0V93_004883</name>
</gene>
<evidence type="ECO:0000313" key="2">
    <source>
        <dbReference type="EMBL" id="KAJ4391266.1"/>
    </source>
</evidence>
<dbReference type="EMBL" id="JAPEVB010000003">
    <property type="protein sequence ID" value="KAJ4391266.1"/>
    <property type="molecule type" value="Genomic_DNA"/>
</dbReference>